<dbReference type="Pfam" id="PF13809">
    <property type="entry name" value="Tubulin_2"/>
    <property type="match status" value="1"/>
</dbReference>
<keyword evidence="5" id="KW-1185">Reference proteome</keyword>
<protein>
    <submittedName>
        <fullName evidence="4">Periplasmic component of the Tol biopolymer transport system</fullName>
    </submittedName>
</protein>
<evidence type="ECO:0000313" key="5">
    <source>
        <dbReference type="Proteomes" id="UP000055060"/>
    </source>
</evidence>
<keyword evidence="1" id="KW-1133">Transmembrane helix</keyword>
<dbReference type="PROSITE" id="PS50234">
    <property type="entry name" value="VWFA"/>
    <property type="match status" value="2"/>
</dbReference>
<feature type="signal peptide" evidence="2">
    <location>
        <begin position="1"/>
        <end position="22"/>
    </location>
</feature>
<dbReference type="InterPro" id="IPR002035">
    <property type="entry name" value="VWF_A"/>
</dbReference>
<reference evidence="4" key="1">
    <citation type="submission" date="2015-07" db="EMBL/GenBank/DDBJ databases">
        <title>Draft Genome Sequences of Anaerolinea thermolimosa IMO-1, Bellilinea caldifistulae GOMI-1, Leptolinea tardivitalis YMTK-2, Levilinea saccharolytica KIBI-1,Longilinea arvoryzae KOME-1, Previously Described as Members of the Anaerolineaceae (Chloroflexi).</title>
        <authorList>
            <person name="Sekiguchi Y."/>
            <person name="Ohashi A."/>
            <person name="Matsuura N."/>
            <person name="Tourlousse M.D."/>
        </authorList>
    </citation>
    <scope>NUCLEOTIDE SEQUENCE [LARGE SCALE GENOMIC DNA]</scope>
    <source>
        <strain evidence="4">KOME-1</strain>
    </source>
</reference>
<dbReference type="RefSeq" id="WP_075072533.1">
    <property type="nucleotide sequence ID" value="NZ_DF967972.1"/>
</dbReference>
<dbReference type="SUPFAM" id="SSF69304">
    <property type="entry name" value="Tricorn protease N-terminal domain"/>
    <property type="match status" value="1"/>
</dbReference>
<dbReference type="PANTHER" id="PTHR24020:SF20">
    <property type="entry name" value="PH DOMAIN-CONTAINING PROTEIN"/>
    <property type="match status" value="1"/>
</dbReference>
<dbReference type="InterPro" id="IPR050525">
    <property type="entry name" value="ECM_Assembly_Org"/>
</dbReference>
<evidence type="ECO:0000313" key="4">
    <source>
        <dbReference type="EMBL" id="GAP13182.1"/>
    </source>
</evidence>
<dbReference type="Pfam" id="PF00092">
    <property type="entry name" value="VWA"/>
    <property type="match status" value="2"/>
</dbReference>
<keyword evidence="1" id="KW-0472">Membrane</keyword>
<dbReference type="OrthoDB" id="140153at2"/>
<accession>A0A0S7B7S4</accession>
<dbReference type="CDD" id="cd00198">
    <property type="entry name" value="vWFA"/>
    <property type="match status" value="2"/>
</dbReference>
<dbReference type="InterPro" id="IPR036465">
    <property type="entry name" value="vWFA_dom_sf"/>
</dbReference>
<dbReference type="Proteomes" id="UP000055060">
    <property type="component" value="Unassembled WGS sequence"/>
</dbReference>
<evidence type="ECO:0000259" key="3">
    <source>
        <dbReference type="PROSITE" id="PS50234"/>
    </source>
</evidence>
<feature type="domain" description="VWFA" evidence="3">
    <location>
        <begin position="819"/>
        <end position="989"/>
    </location>
</feature>
<dbReference type="Pfam" id="PF07676">
    <property type="entry name" value="PD40"/>
    <property type="match status" value="4"/>
</dbReference>
<dbReference type="Gene3D" id="3.40.50.410">
    <property type="entry name" value="von Willebrand factor, type A domain"/>
    <property type="match status" value="2"/>
</dbReference>
<dbReference type="STRING" id="360412.LARV_00933"/>
<feature type="domain" description="VWFA" evidence="3">
    <location>
        <begin position="72"/>
        <end position="246"/>
    </location>
</feature>
<keyword evidence="2" id="KW-0732">Signal</keyword>
<keyword evidence="1" id="KW-0812">Transmembrane</keyword>
<evidence type="ECO:0000256" key="1">
    <source>
        <dbReference type="SAM" id="Phobius"/>
    </source>
</evidence>
<organism evidence="4">
    <name type="scientific">Longilinea arvoryzae</name>
    <dbReference type="NCBI Taxonomy" id="360412"/>
    <lineage>
        <taxon>Bacteria</taxon>
        <taxon>Bacillati</taxon>
        <taxon>Chloroflexota</taxon>
        <taxon>Anaerolineae</taxon>
        <taxon>Anaerolineales</taxon>
        <taxon>Anaerolineaceae</taxon>
        <taxon>Longilinea</taxon>
    </lineage>
</organism>
<feature type="transmembrane region" description="Helical" evidence="1">
    <location>
        <begin position="372"/>
        <end position="390"/>
    </location>
</feature>
<dbReference type="SMART" id="SM00327">
    <property type="entry name" value="VWA"/>
    <property type="match status" value="2"/>
</dbReference>
<name>A0A0S7B7S4_9CHLR</name>
<feature type="transmembrane region" description="Helical" evidence="1">
    <location>
        <begin position="410"/>
        <end position="435"/>
    </location>
</feature>
<dbReference type="InterPro" id="IPR011042">
    <property type="entry name" value="6-blade_b-propeller_TolB-like"/>
</dbReference>
<proteinExistence type="predicted"/>
<dbReference type="EMBL" id="DF967972">
    <property type="protein sequence ID" value="GAP13182.1"/>
    <property type="molecule type" value="Genomic_DNA"/>
</dbReference>
<gene>
    <name evidence="4" type="ORF">LARV_00933</name>
</gene>
<dbReference type="InterPro" id="IPR025904">
    <property type="entry name" value="Tubulin-like"/>
</dbReference>
<dbReference type="PANTHER" id="PTHR24020">
    <property type="entry name" value="COLLAGEN ALPHA"/>
    <property type="match status" value="1"/>
</dbReference>
<dbReference type="Gene3D" id="2.120.10.30">
    <property type="entry name" value="TolB, C-terminal domain"/>
    <property type="match status" value="2"/>
</dbReference>
<dbReference type="SUPFAM" id="SSF53300">
    <property type="entry name" value="vWA-like"/>
    <property type="match status" value="2"/>
</dbReference>
<dbReference type="InterPro" id="IPR011659">
    <property type="entry name" value="WD40"/>
</dbReference>
<sequence length="2130" mass="233384">MKRLALVTLVLVAMLIALPVGASLAQPSQPGARVDVSASPSNLELGGEVEVLLTLVGNNEVCASEEIYRPLRVVLVVDRSGSMENSISADDDQTKMQAAVDGVRSFLGLLNEQKDQVGLVSFATNSQLDTSLSSPSQALKALSEDGSGLNNAGTNIEAGLNEAYREIEDEVSDDVSAVIILLTDGVESDGSSVTAAESIKDAGIRLVTIGLGPDTNEDLLRAMASIPGDYYFAPQSADLASIYESIAHHVKEFDPATNIEVKYQFDASNFSLVSDSIQPTDGKVESNQVVWTFSHLSGNQQQMRVKLRANSPGTYNIVQSVTLSYQRCGKEAVTESLPLDFPIIVGGGLNPALCTEAPTPSTGNSLCDRIPWGWIIGGLALLISLLLWYIKYKEEIRDWFRCGIVPSNCFWARLLLALFLPAVIGVTANLVAGYLCAPRSGWMFWRINPDLSSAIYLQPADISRPARLVTPLASQTECIGCHVTSNERQELAGISGGTNGRLTRYSLLGEAIEMGDIQGSYPAYSPDGKRIAYAANNEDIYIYDVQTGIAAPLEGASQGGIIESMPAWSADGSQIAFIRASGANQESTITTPCDILTVPSSGGLPTLVTGASMNGFNYHPAFSPDGKWLAFVHHESGTTTYGDPQAEIYLIPVGGGSPRRLAINDSPGGQRIPMGNTWPVWSKDGSTLYFSSRRCYDQNDIFKTSISPEGESSPADRMFTLSDPAADEYGANEVQLEPPSLWELMKTLLPWLIPLLLLLLLNWLLCRRKPTLTIDPLKIEYLPPDPLEGRLTRNQTFGVITELVGVELKERRTAPQRVDAVLVVDCSGSMMGTKIARVRRAAQRFVRCYMMPQERLGIVSFGSEAREIQPVTNSERDLVKAVNKLLPNLGGTDISRGINCARDSLLANARNRAEKVMVIFTDGQPTVDYQLVIDAAARAKQNNIRIIVVGTADANIELMRQVVNDEDDFLYVQEMQGLEKAFLNISQKLLTPVSATGLVITQHYDDENFSLIPDSVKPKPESLSTGEIIWNLAEIGLRPQEFAYQVNPRTAGNRDIVVDTMVNYLHGGSHERKSTGAGRGMNVVVKESIQLSVARGVKPADLTAPAPVWNPDRTLIIGAGTSGRWILTHVMESFMNAGYGRLPDGIEFLAIDTDTASHLAVQGVTFAGVELDPGDLFILDENLDPVLDELARVPHSEHAGWFSASEYLPIRSQVNLQAGTRGRRALSRVTFIRILQDPEHKSVISQWRTARLAPGAAKQGADAPDMQVNLEGAIRSRCERVLSPNGDKRIHIILVGSLHGGMSGILSDVAVLARNIANDVAGAEGTVRLESYLIDGNIASTFAGVAPFEQMERRANSYATLREMARLQMPTGVPQPMVWHMPLDSARYNLFDDMLIFSMSPDPQFADARYPDVTPSDMGTAYLKNFLYPSIADMITVRIDAAMNAAHVNDYFGAMRTATLAQINARHEMMVNAAGVYTIRIAVASILRNLHIRWVWEILRVFLSGEDEGVVNVHEPPANMELTWKWAAPSDPTNIMNLTPPELVAQFLSGNLDGEATEGSKALAEWLEVDNSSRLGSRELEDFLHLPEHVQRDGQGKRLGELLLSILKEDAVGGHSGRIGFCLAFLNTLIEKMNASKETLSAAGYQELGSYASITGRCAQDHKDALVRLRDAISCKQPGRNPGLWERVTHLSNEMQNLSAELDQIVNRKYLWGRNVPQADSSIKYIEYKDEWWSQYLAGKIKLYLPALDWDLVINVDDANQVIKYHLDLALHINENGIQTSVHLLRDGLAKFVEIFTRVAASMTVGAYEITLASEFSETMKEMIFTKEFAHRIGIISRPVCGAAAGTVGGGAIAPDQILVIHPDGVSVNLGWDQPFSTDVFIQATEGRHITTASDVRVGMNPTLIAYLQTRNSILMENLPGVVTGRRDYDLQDGFNHSMGKFDSHVISHRACFRAEGEARCLETQQNSAYPYRTEGPMHPLVVSGFTYPGRAELFLMAMAEGRICEDHGSILLHMPPSDTRLILLSTPVTTMDPFVEAYLNWVYKISWEEKVENQLAAFATHFDFCNPNLDKPNLGTWLTAAQPPLNNGPADRKSLGNAVRGVLGSYNHLHKLHWNFTQDQLEQDGKHGF</sequence>
<evidence type="ECO:0000256" key="2">
    <source>
        <dbReference type="SAM" id="SignalP"/>
    </source>
</evidence>
<feature type="chain" id="PRO_5006632840" evidence="2">
    <location>
        <begin position="23"/>
        <end position="2130"/>
    </location>
</feature>